<evidence type="ECO:0008006" key="4">
    <source>
        <dbReference type="Google" id="ProtNLM"/>
    </source>
</evidence>
<proteinExistence type="predicted"/>
<sequence length="62" mass="6835">MTIAEQLEQKGMQKGMQQGRVEGLVEGRQEAQREMARNMLAIGIDHATIMQVTGLTAVLSIH</sequence>
<name>A0A376IY10_9GAMM</name>
<reference evidence="2 3" key="1">
    <citation type="submission" date="2018-06" db="EMBL/GenBank/DDBJ databases">
        <authorList>
            <consortium name="Pathogen Informatics"/>
            <person name="Doyle S."/>
        </authorList>
    </citation>
    <scope>NUCLEOTIDE SEQUENCE [LARGE SCALE GENOMIC DNA]</scope>
    <source>
        <strain evidence="2 3">NCTC12121</strain>
    </source>
</reference>
<feature type="compositionally biased region" description="Low complexity" evidence="1">
    <location>
        <begin position="9"/>
        <end position="19"/>
    </location>
</feature>
<evidence type="ECO:0000313" key="3">
    <source>
        <dbReference type="Proteomes" id="UP000255248"/>
    </source>
</evidence>
<organism evidence="2 3">
    <name type="scientific">Edwardsiella hoshinae</name>
    <dbReference type="NCBI Taxonomy" id="93378"/>
    <lineage>
        <taxon>Bacteria</taxon>
        <taxon>Pseudomonadati</taxon>
        <taxon>Pseudomonadota</taxon>
        <taxon>Gammaproteobacteria</taxon>
        <taxon>Enterobacterales</taxon>
        <taxon>Hafniaceae</taxon>
        <taxon>Edwardsiella</taxon>
    </lineage>
</organism>
<accession>A0A376IY10</accession>
<dbReference type="EMBL" id="UFXZ01000002">
    <property type="protein sequence ID" value="STE53276.1"/>
    <property type="molecule type" value="Genomic_DNA"/>
</dbReference>
<dbReference type="InterPro" id="IPR051699">
    <property type="entry name" value="Rpn/YhgA-like_nuclease"/>
</dbReference>
<dbReference type="PANTHER" id="PTHR34611:SF4">
    <property type="entry name" value="RECOMBINATION-PROMOTING NUCLEASE PSLT051"/>
    <property type="match status" value="1"/>
</dbReference>
<evidence type="ECO:0000313" key="2">
    <source>
        <dbReference type="EMBL" id="STE53276.1"/>
    </source>
</evidence>
<evidence type="ECO:0000256" key="1">
    <source>
        <dbReference type="SAM" id="MobiDB-lite"/>
    </source>
</evidence>
<feature type="region of interest" description="Disordered" evidence="1">
    <location>
        <begin position="1"/>
        <end position="25"/>
    </location>
</feature>
<dbReference type="GO" id="GO:0006310">
    <property type="term" value="P:DNA recombination"/>
    <property type="evidence" value="ECO:0007669"/>
    <property type="project" value="TreeGrafter"/>
</dbReference>
<dbReference type="AlphaFoldDB" id="A0A376IY10"/>
<dbReference type="Proteomes" id="UP000255248">
    <property type="component" value="Unassembled WGS sequence"/>
</dbReference>
<dbReference type="GO" id="GO:1990238">
    <property type="term" value="F:double-stranded DNA endonuclease activity"/>
    <property type="evidence" value="ECO:0007669"/>
    <property type="project" value="TreeGrafter"/>
</dbReference>
<protein>
    <recommendedName>
        <fullName evidence="4">Flagellar assembly protein H</fullName>
    </recommendedName>
</protein>
<dbReference type="PANTHER" id="PTHR34611">
    <property type="match status" value="1"/>
</dbReference>
<gene>
    <name evidence="2" type="ORF">NCTC12121_03561</name>
</gene>